<evidence type="ECO:0000313" key="1">
    <source>
        <dbReference type="EMBL" id="OYD57885.1"/>
    </source>
</evidence>
<evidence type="ECO:0008006" key="3">
    <source>
        <dbReference type="Google" id="ProtNLM"/>
    </source>
</evidence>
<evidence type="ECO:0000313" key="2">
    <source>
        <dbReference type="Proteomes" id="UP000215059"/>
    </source>
</evidence>
<proteinExistence type="predicted"/>
<dbReference type="Pfam" id="PF08761">
    <property type="entry name" value="dUTPase_2"/>
    <property type="match status" value="2"/>
</dbReference>
<name>A0A235FAV1_9BACL</name>
<dbReference type="EMBL" id="NOII01000002">
    <property type="protein sequence ID" value="OYD57885.1"/>
    <property type="molecule type" value="Genomic_DNA"/>
</dbReference>
<dbReference type="OrthoDB" id="5506143at2"/>
<dbReference type="AlphaFoldDB" id="A0A235FAV1"/>
<sequence length="185" mass="21947">MNTKMLIEIQNTFRERINYQGEDRAEKSFLALNVEIGECANEWRGFKFWSKDQEPRTSVYHPPPFNIGDGQFKNPLLEEYVDGLHCVLDVGIELGYQHLLPNIKSMHPSITKQFNHLFYLVGEMQEIYDDREDDEERYHELESYYDDLFSCYLGLGDMLGFTTKQIEQAYLEKNLVNHQRQESNY</sequence>
<dbReference type="Gene3D" id="1.10.4010.10">
    <property type="entry name" value="Type II deoxyuridine triphosphatase"/>
    <property type="match status" value="1"/>
</dbReference>
<reference evidence="1 2" key="1">
    <citation type="submission" date="2017-07" db="EMBL/GenBank/DDBJ databases">
        <title>Fictibacillus sp. nov. GDSW-R2A3 Genome sequencing and assembly.</title>
        <authorList>
            <person name="Mayilraj S."/>
        </authorList>
    </citation>
    <scope>NUCLEOTIDE SEQUENCE [LARGE SCALE GENOMIC DNA]</scope>
    <source>
        <strain evidence="1 2">GDSW-R2A3</strain>
    </source>
</reference>
<dbReference type="InterPro" id="IPR016947">
    <property type="entry name" value="UCP030140"/>
</dbReference>
<keyword evidence="2" id="KW-1185">Reference proteome</keyword>
<dbReference type="CDD" id="cd11527">
    <property type="entry name" value="NTP-PPase_dUTPase"/>
    <property type="match status" value="1"/>
</dbReference>
<accession>A0A235FAV1</accession>
<organism evidence="1 2">
    <name type="scientific">Fictibacillus aquaticus</name>
    <dbReference type="NCBI Taxonomy" id="2021314"/>
    <lineage>
        <taxon>Bacteria</taxon>
        <taxon>Bacillati</taxon>
        <taxon>Bacillota</taxon>
        <taxon>Bacilli</taxon>
        <taxon>Bacillales</taxon>
        <taxon>Fictibacillaceae</taxon>
        <taxon>Fictibacillus</taxon>
    </lineage>
</organism>
<dbReference type="RefSeq" id="WP_094251918.1">
    <property type="nucleotide sequence ID" value="NZ_JBHLXL010000001.1"/>
</dbReference>
<dbReference type="SUPFAM" id="SSF101386">
    <property type="entry name" value="all-alpha NTP pyrophosphatases"/>
    <property type="match status" value="1"/>
</dbReference>
<comment type="caution">
    <text evidence="1">The sequence shown here is derived from an EMBL/GenBank/DDBJ whole genome shotgun (WGS) entry which is preliminary data.</text>
</comment>
<dbReference type="InterPro" id="IPR014871">
    <property type="entry name" value="dUTPase/dCTP_pyrophosphatase"/>
</dbReference>
<gene>
    <name evidence="1" type="ORF">CGZ90_08265</name>
</gene>
<protein>
    <recommendedName>
        <fullName evidence="3">dUTPase</fullName>
    </recommendedName>
</protein>
<dbReference type="Proteomes" id="UP000215059">
    <property type="component" value="Unassembled WGS sequence"/>
</dbReference>
<dbReference type="PIRSF" id="PIRSF030140">
    <property type="entry name" value="UCP030140"/>
    <property type="match status" value="1"/>
</dbReference>